<dbReference type="EMBL" id="MVIT01000061">
    <property type="protein sequence ID" value="OOV43043.1"/>
    <property type="molecule type" value="Genomic_DNA"/>
</dbReference>
<accession>A0A1T1DQY6</accession>
<evidence type="ECO:0000313" key="2">
    <source>
        <dbReference type="EMBL" id="OOV43043.1"/>
    </source>
</evidence>
<dbReference type="Proteomes" id="UP000191008">
    <property type="component" value="Unassembled WGS sequence"/>
</dbReference>
<gene>
    <name evidence="2" type="ORF">B1J93_08680</name>
</gene>
<sequence>MLKSAILRLKEKVTESNNISKSDIAEQNPNLEKLNGEVTKLLEAGSLLPETEKIAEWARSQGLEEAQANVFAQDTVDSYFKNSEEETKKSNDQEKENVQKSELLSKEIKDTFEILKAGQETLAEAIEYLLEKSEENSKLKTEFLALKSQVGNFTKEKEENKNLVLTNYQKSNLQFGKNDKEKISNAIIKGIEQGRCQIEDISFFEATYKLSDRAEKFLNENKENII</sequence>
<proteinExistence type="predicted"/>
<name>A0A1T1DQY6_9LEPT</name>
<dbReference type="RefSeq" id="WP_082292969.1">
    <property type="nucleotide sequence ID" value="NZ_MVIT01000061.1"/>
</dbReference>
<comment type="caution">
    <text evidence="2">The sequence shown here is derived from an EMBL/GenBank/DDBJ whole genome shotgun (WGS) entry which is preliminary data.</text>
</comment>
<organism evidence="2 3">
    <name type="scientific">Leptospira kirschneri serovar Pomona</name>
    <dbReference type="NCBI Taxonomy" id="561005"/>
    <lineage>
        <taxon>Bacteria</taxon>
        <taxon>Pseudomonadati</taxon>
        <taxon>Spirochaetota</taxon>
        <taxon>Spirochaetia</taxon>
        <taxon>Leptospirales</taxon>
        <taxon>Leptospiraceae</taxon>
        <taxon>Leptospira</taxon>
    </lineage>
</organism>
<evidence type="ECO:0000256" key="1">
    <source>
        <dbReference type="SAM" id="MobiDB-lite"/>
    </source>
</evidence>
<dbReference type="AlphaFoldDB" id="A0A1T1DQY6"/>
<protein>
    <submittedName>
        <fullName evidence="2">Uncharacterized protein</fullName>
    </submittedName>
</protein>
<feature type="region of interest" description="Disordered" evidence="1">
    <location>
        <begin position="82"/>
        <end position="101"/>
    </location>
</feature>
<evidence type="ECO:0000313" key="3">
    <source>
        <dbReference type="Proteomes" id="UP000191008"/>
    </source>
</evidence>
<reference evidence="2 3" key="1">
    <citation type="submission" date="2017-02" db="EMBL/GenBank/DDBJ databases">
        <title>Comparative genomic analysis of Brazilian Leptospira kirschneri strains of different serogroups.</title>
        <authorList>
            <person name="Moreno L.Z."/>
            <person name="Miraglia F."/>
            <person name="Kremer F.S."/>
            <person name="Eslabao M.R."/>
            <person name="Lilenbaum W."/>
            <person name="Dellagostin O.A."/>
            <person name="Moreno A.M."/>
        </authorList>
    </citation>
    <scope>NUCLEOTIDE SEQUENCE [LARGE SCALE GENOMIC DNA]</scope>
    <source>
        <strain evidence="2 3">M110/06</strain>
    </source>
</reference>